<protein>
    <submittedName>
        <fullName evidence="1">Uncharacterized protein</fullName>
    </submittedName>
</protein>
<evidence type="ECO:0000313" key="1">
    <source>
        <dbReference type="EMBL" id="QNS40188.1"/>
    </source>
</evidence>
<dbReference type="RefSeq" id="WP_188320313.1">
    <property type="nucleotide sequence ID" value="NZ_CP060203.1"/>
</dbReference>
<dbReference type="EMBL" id="CP060203">
    <property type="protein sequence ID" value="QNS40188.1"/>
    <property type="molecule type" value="Genomic_DNA"/>
</dbReference>
<accession>A0A7H1DT80</accession>
<reference evidence="1 2" key="1">
    <citation type="submission" date="2020-07" db="EMBL/GenBank/DDBJ databases">
        <title>Complete genome and description of Chryseobacterium manosquense strain Marseille-Q2069 sp. nov.</title>
        <authorList>
            <person name="Boxberger M."/>
        </authorList>
    </citation>
    <scope>NUCLEOTIDE SEQUENCE [LARGE SCALE GENOMIC DNA]</scope>
    <source>
        <strain evidence="1 2">Marseille-Q2069</strain>
    </source>
</reference>
<organism evidence="1 2">
    <name type="scientific">Chryseobacterium manosquense</name>
    <dbReference type="NCBI Taxonomy" id="2754694"/>
    <lineage>
        <taxon>Bacteria</taxon>
        <taxon>Pseudomonadati</taxon>
        <taxon>Bacteroidota</taxon>
        <taxon>Flavobacteriia</taxon>
        <taxon>Flavobacteriales</taxon>
        <taxon>Weeksellaceae</taxon>
        <taxon>Chryseobacterium group</taxon>
        <taxon>Chryseobacterium</taxon>
    </lineage>
</organism>
<proteinExistence type="predicted"/>
<dbReference type="AlphaFoldDB" id="A0A7H1DT80"/>
<name>A0A7H1DT80_9FLAO</name>
<dbReference type="Proteomes" id="UP000516438">
    <property type="component" value="Chromosome"/>
</dbReference>
<evidence type="ECO:0000313" key="2">
    <source>
        <dbReference type="Proteomes" id="UP000516438"/>
    </source>
</evidence>
<keyword evidence="2" id="KW-1185">Reference proteome</keyword>
<gene>
    <name evidence="1" type="ORF">H0S70_07180</name>
</gene>
<dbReference type="KEGG" id="cmaq:H0S70_07180"/>
<sequence>MTKSTVLDGKQWILELLLSAGVQNYISGKIYKDKRPSGSTKEDIVINSLTMTNDYMQNGVFNVNIYVPMISITSNGITQYQKNNARLKQLADLVYPVLDDAWNNDYNLDIVNSQDFEEGNENFYNFRVSLNAHPIFN</sequence>